<feature type="compositionally biased region" description="Low complexity" evidence="3">
    <location>
        <begin position="127"/>
        <end position="139"/>
    </location>
</feature>
<protein>
    <recommendedName>
        <fullName evidence="9">SANT domain-containing protein</fullName>
    </recommendedName>
</protein>
<feature type="compositionally biased region" description="Polar residues" evidence="3">
    <location>
        <begin position="348"/>
        <end position="362"/>
    </location>
</feature>
<evidence type="ECO:0008006" key="9">
    <source>
        <dbReference type="Google" id="ProtNLM"/>
    </source>
</evidence>
<dbReference type="GO" id="GO:0070898">
    <property type="term" value="P:RNA polymerase III preinitiation complex assembly"/>
    <property type="evidence" value="ECO:0007669"/>
    <property type="project" value="TreeGrafter"/>
</dbReference>
<dbReference type="GO" id="GO:0005634">
    <property type="term" value="C:nucleus"/>
    <property type="evidence" value="ECO:0007669"/>
    <property type="project" value="UniProtKB-SubCell"/>
</dbReference>
<accession>A0AAN9FVF9</accession>
<evidence type="ECO:0000256" key="3">
    <source>
        <dbReference type="SAM" id="MobiDB-lite"/>
    </source>
</evidence>
<feature type="compositionally biased region" description="Low complexity" evidence="3">
    <location>
        <begin position="85"/>
        <end position="99"/>
    </location>
</feature>
<feature type="region of interest" description="Disordered" evidence="3">
    <location>
        <begin position="411"/>
        <end position="463"/>
    </location>
</feature>
<comment type="subcellular location">
    <subcellularLocation>
        <location evidence="1">Nucleus</location>
    </subcellularLocation>
</comment>
<dbReference type="CDD" id="cd00167">
    <property type="entry name" value="SANT"/>
    <property type="match status" value="1"/>
</dbReference>
<dbReference type="GO" id="GO:0000126">
    <property type="term" value="C:transcription factor TFIIIB complex"/>
    <property type="evidence" value="ECO:0007669"/>
    <property type="project" value="TreeGrafter"/>
</dbReference>
<feature type="region of interest" description="Disordered" evidence="3">
    <location>
        <begin position="38"/>
        <end position="143"/>
    </location>
</feature>
<dbReference type="GO" id="GO:0001156">
    <property type="term" value="F:TFIIIC-class transcription factor complex binding"/>
    <property type="evidence" value="ECO:0007669"/>
    <property type="project" value="TreeGrafter"/>
</dbReference>
<feature type="compositionally biased region" description="Basic and acidic residues" evidence="3">
    <location>
        <begin position="413"/>
        <end position="435"/>
    </location>
</feature>
<evidence type="ECO:0000259" key="4">
    <source>
        <dbReference type="PROSITE" id="PS50090"/>
    </source>
</evidence>
<dbReference type="Pfam" id="PF15963">
    <property type="entry name" value="Myb_DNA-bind_7"/>
    <property type="match status" value="1"/>
</dbReference>
<proteinExistence type="predicted"/>
<feature type="domain" description="Myb-like" evidence="4">
    <location>
        <begin position="240"/>
        <end position="290"/>
    </location>
</feature>
<dbReference type="Gene3D" id="1.10.10.60">
    <property type="entry name" value="Homeodomain-like"/>
    <property type="match status" value="1"/>
</dbReference>
<dbReference type="InterPro" id="IPR001005">
    <property type="entry name" value="SANT/Myb"/>
</dbReference>
<evidence type="ECO:0000313" key="8">
    <source>
        <dbReference type="Proteomes" id="UP001372338"/>
    </source>
</evidence>
<evidence type="ECO:0000259" key="6">
    <source>
        <dbReference type="PROSITE" id="PS51294"/>
    </source>
</evidence>
<feature type="domain" description="HTH myb-type" evidence="6">
    <location>
        <begin position="240"/>
        <end position="296"/>
    </location>
</feature>
<reference evidence="7 8" key="1">
    <citation type="submission" date="2024-01" db="EMBL/GenBank/DDBJ databases">
        <title>The genomes of 5 underutilized Papilionoideae crops provide insights into root nodulation and disease resistanc.</title>
        <authorList>
            <person name="Yuan L."/>
        </authorList>
    </citation>
    <scope>NUCLEOTIDE SEQUENCE [LARGE SCALE GENOMIC DNA]</scope>
    <source>
        <strain evidence="7">ZHUSHIDOU_FW_LH</strain>
        <tissue evidence="7">Leaf</tissue>
    </source>
</reference>
<dbReference type="PANTHER" id="PTHR22929">
    <property type="entry name" value="RNA POLYMERASE III TRANSCRIPTION INITIATION FACTOR B"/>
    <property type="match status" value="1"/>
</dbReference>
<evidence type="ECO:0000313" key="7">
    <source>
        <dbReference type="EMBL" id="KAK7281826.1"/>
    </source>
</evidence>
<feature type="compositionally biased region" description="Acidic residues" evidence="3">
    <location>
        <begin position="107"/>
        <end position="117"/>
    </location>
</feature>
<dbReference type="Proteomes" id="UP001372338">
    <property type="component" value="Unassembled WGS sequence"/>
</dbReference>
<feature type="region of interest" description="Disordered" evidence="3">
    <location>
        <begin position="179"/>
        <end position="227"/>
    </location>
</feature>
<dbReference type="InterPro" id="IPR009057">
    <property type="entry name" value="Homeodomain-like_sf"/>
</dbReference>
<organism evidence="7 8">
    <name type="scientific">Crotalaria pallida</name>
    <name type="common">Smooth rattlebox</name>
    <name type="synonym">Crotalaria striata</name>
    <dbReference type="NCBI Taxonomy" id="3830"/>
    <lineage>
        <taxon>Eukaryota</taxon>
        <taxon>Viridiplantae</taxon>
        <taxon>Streptophyta</taxon>
        <taxon>Embryophyta</taxon>
        <taxon>Tracheophyta</taxon>
        <taxon>Spermatophyta</taxon>
        <taxon>Magnoliopsida</taxon>
        <taxon>eudicotyledons</taxon>
        <taxon>Gunneridae</taxon>
        <taxon>Pentapetalae</taxon>
        <taxon>rosids</taxon>
        <taxon>fabids</taxon>
        <taxon>Fabales</taxon>
        <taxon>Fabaceae</taxon>
        <taxon>Papilionoideae</taxon>
        <taxon>50 kb inversion clade</taxon>
        <taxon>genistoids sensu lato</taxon>
        <taxon>core genistoids</taxon>
        <taxon>Crotalarieae</taxon>
        <taxon>Crotalaria</taxon>
    </lineage>
</organism>
<dbReference type="InterPro" id="IPR017884">
    <property type="entry name" value="SANT_dom"/>
</dbReference>
<evidence type="ECO:0000256" key="2">
    <source>
        <dbReference type="ARBA" id="ARBA00023242"/>
    </source>
</evidence>
<feature type="compositionally biased region" description="Basic and acidic residues" evidence="3">
    <location>
        <begin position="363"/>
        <end position="379"/>
    </location>
</feature>
<dbReference type="PROSITE" id="PS51294">
    <property type="entry name" value="HTH_MYB"/>
    <property type="match status" value="1"/>
</dbReference>
<evidence type="ECO:0000256" key="1">
    <source>
        <dbReference type="ARBA" id="ARBA00004123"/>
    </source>
</evidence>
<sequence length="463" mass="51809">MKSVAGLASDIPVHEELANAANSPTLAVFLLADVTGEKEDANERQDGVLSHSIRKHKRSSVAGEKDKGGKSSRQLRKPATRKPANNPVNENVDNNDLDPPYSPNRDELEDNDDDFGVDDSSKKHRASTSSNKKSGVKNGKTSKKLDKALLEIPEDELDPLTFPIKDIILLAEYRERLAKKEASSSKIPNTEQSAGDYHDEAGDNNQEDMLGSEDDTELGEEKGSETIPSAASLFNYQSFMDKAPRGKWSKQDTQLFYEAIREFGTDFSMIQQLFPGRTRHQIKLKYKKEEQQDPLELSDAVNNRAKDHSHFKLVIEQLQQASSKAKEQDPSRDASDSMTLNEVEDLTETNGSRTFSASTGMESQDKNRIEKGCTWERKTHSTHHPATRYSIFWAGRYALLSGIDDVATTEQDANVKDQEDANVKDQEDTNVKDQEDSLAFHSAERSDDGQDDDEDYSWYQGVV</sequence>
<dbReference type="AlphaFoldDB" id="A0AAN9FVF9"/>
<dbReference type="FunFam" id="1.10.10.60:FF:000483">
    <property type="entry name" value="Predicted protein"/>
    <property type="match status" value="1"/>
</dbReference>
<dbReference type="PROSITE" id="PS50090">
    <property type="entry name" value="MYB_LIKE"/>
    <property type="match status" value="1"/>
</dbReference>
<feature type="region of interest" description="Disordered" evidence="3">
    <location>
        <begin position="319"/>
        <end position="380"/>
    </location>
</feature>
<dbReference type="SUPFAM" id="SSF46689">
    <property type="entry name" value="Homeodomain-like"/>
    <property type="match status" value="1"/>
</dbReference>
<dbReference type="InterPro" id="IPR039467">
    <property type="entry name" value="TFIIIB_B''_Myb"/>
</dbReference>
<feature type="domain" description="SANT" evidence="5">
    <location>
        <begin position="247"/>
        <end position="291"/>
    </location>
</feature>
<dbReference type="EMBL" id="JAYWIO010000002">
    <property type="protein sequence ID" value="KAK7281826.1"/>
    <property type="molecule type" value="Genomic_DNA"/>
</dbReference>
<dbReference type="PANTHER" id="PTHR22929:SF0">
    <property type="entry name" value="TRANSCRIPTION FACTOR TFIIIB COMPONENT B'' HOMOLOG"/>
    <property type="match status" value="1"/>
</dbReference>
<evidence type="ECO:0000259" key="5">
    <source>
        <dbReference type="PROSITE" id="PS51293"/>
    </source>
</evidence>
<name>A0AAN9FVF9_CROPI</name>
<feature type="compositionally biased region" description="Polar residues" evidence="3">
    <location>
        <begin position="184"/>
        <end position="193"/>
    </location>
</feature>
<dbReference type="SMART" id="SM00717">
    <property type="entry name" value="SANT"/>
    <property type="match status" value="1"/>
</dbReference>
<feature type="compositionally biased region" description="Basic and acidic residues" evidence="3">
    <location>
        <begin position="324"/>
        <end position="335"/>
    </location>
</feature>
<dbReference type="PROSITE" id="PS51293">
    <property type="entry name" value="SANT"/>
    <property type="match status" value="1"/>
</dbReference>
<keyword evidence="2" id="KW-0539">Nucleus</keyword>
<gene>
    <name evidence="7" type="ORF">RIF29_10128</name>
</gene>
<keyword evidence="8" id="KW-1185">Reference proteome</keyword>
<dbReference type="InterPro" id="IPR017930">
    <property type="entry name" value="Myb_dom"/>
</dbReference>
<comment type="caution">
    <text evidence="7">The sequence shown here is derived from an EMBL/GenBank/DDBJ whole genome shotgun (WGS) entry which is preliminary data.</text>
</comment>